<dbReference type="EMBL" id="FNRJ01000010">
    <property type="protein sequence ID" value="SEA91421.1"/>
    <property type="molecule type" value="Genomic_DNA"/>
</dbReference>
<dbReference type="InterPro" id="IPR041494">
    <property type="entry name" value="PIN7"/>
</dbReference>
<protein>
    <recommendedName>
        <fullName evidence="1">PIN-like domain-containing protein</fullName>
    </recommendedName>
</protein>
<name>A0A1H4F2K0_9GAMM</name>
<evidence type="ECO:0000313" key="2">
    <source>
        <dbReference type="EMBL" id="SEA91421.1"/>
    </source>
</evidence>
<gene>
    <name evidence="2" type="ORF">SAMN02745729_1107</name>
</gene>
<organism evidence="2 3">
    <name type="scientific">Marinobacterium iners DSM 11526</name>
    <dbReference type="NCBI Taxonomy" id="1122198"/>
    <lineage>
        <taxon>Bacteria</taxon>
        <taxon>Pseudomonadati</taxon>
        <taxon>Pseudomonadota</taxon>
        <taxon>Gammaproteobacteria</taxon>
        <taxon>Oceanospirillales</taxon>
        <taxon>Oceanospirillaceae</taxon>
        <taxon>Marinobacterium</taxon>
    </lineage>
</organism>
<proteinExistence type="predicted"/>
<dbReference type="Pfam" id="PF18475">
    <property type="entry name" value="PIN7"/>
    <property type="match status" value="1"/>
</dbReference>
<sequence length="181" mass="20106">MKWAFIDYENIGCLSKVDLSAYSKVVLFLGAKQPKIDLGEKKYDTPINLVLVQLKATQSNNLDFHLSYYLGKYDSEAPSGVSFDIISNDNGFSPLIAHVKVNGRSCKQVKAASDPSAKNKLITFLTSTPKDKRPKKVTSLRNHIAAHMGIKGNEVAIKNNFNQLVNEKIIQIVGDDVEYKC</sequence>
<accession>A0A1H4F2K0</accession>
<evidence type="ECO:0000313" key="3">
    <source>
        <dbReference type="Proteomes" id="UP000242469"/>
    </source>
</evidence>
<dbReference type="OrthoDB" id="9791898at2"/>
<reference evidence="3" key="1">
    <citation type="submission" date="2016-10" db="EMBL/GenBank/DDBJ databases">
        <authorList>
            <person name="Varghese N."/>
            <person name="Submissions S."/>
        </authorList>
    </citation>
    <scope>NUCLEOTIDE SEQUENCE [LARGE SCALE GENOMIC DNA]</scope>
    <source>
        <strain evidence="3">DSM 11526</strain>
    </source>
</reference>
<dbReference type="STRING" id="1122198.SAMN02745729_1107"/>
<feature type="domain" description="PIN-like" evidence="1">
    <location>
        <begin position="5"/>
        <end position="103"/>
    </location>
</feature>
<keyword evidence="3" id="KW-1185">Reference proteome</keyword>
<dbReference type="Proteomes" id="UP000242469">
    <property type="component" value="Unassembled WGS sequence"/>
</dbReference>
<dbReference type="AlphaFoldDB" id="A0A1H4F2K0"/>
<evidence type="ECO:0000259" key="1">
    <source>
        <dbReference type="Pfam" id="PF18475"/>
    </source>
</evidence>
<dbReference type="RefSeq" id="WP_091826910.1">
    <property type="nucleotide sequence ID" value="NZ_FNRJ01000010.1"/>
</dbReference>